<accession>A0A0T7GJT8</accession>
<name>A0A0T7GJT8_NEOGA</name>
<evidence type="ECO:0000256" key="2">
    <source>
        <dbReference type="SAM" id="SignalP"/>
    </source>
</evidence>
<reference evidence="3 4" key="1">
    <citation type="submission" date="2014-08" db="EMBL/GenBank/DDBJ databases">
        <authorList>
            <person name="Chen Y.-H."/>
        </authorList>
    </citation>
    <scope>NUCLEOTIDE SEQUENCE [LARGE SCALE GENOMIC DNA]</scope>
</reference>
<keyword evidence="2" id="KW-0732">Signal</keyword>
<organism evidence="3 4">
    <name type="scientific">Neorhizobium galegae bv. officinalis</name>
    <dbReference type="NCBI Taxonomy" id="323656"/>
    <lineage>
        <taxon>Bacteria</taxon>
        <taxon>Pseudomonadati</taxon>
        <taxon>Pseudomonadota</taxon>
        <taxon>Alphaproteobacteria</taxon>
        <taxon>Hyphomicrobiales</taxon>
        <taxon>Rhizobiaceae</taxon>
        <taxon>Rhizobium/Agrobacterium group</taxon>
        <taxon>Neorhizobium</taxon>
    </lineage>
</organism>
<dbReference type="Proteomes" id="UP000039660">
    <property type="component" value="Unassembled WGS sequence"/>
</dbReference>
<dbReference type="EMBL" id="CCRK01000003">
    <property type="protein sequence ID" value="CDZ47550.1"/>
    <property type="molecule type" value="Genomic_DNA"/>
</dbReference>
<protein>
    <submittedName>
        <fullName evidence="3">Uncharacterized protein</fullName>
    </submittedName>
</protein>
<dbReference type="AlphaFoldDB" id="A0A0T7GJT8"/>
<feature type="region of interest" description="Disordered" evidence="1">
    <location>
        <begin position="52"/>
        <end position="82"/>
    </location>
</feature>
<evidence type="ECO:0000313" key="4">
    <source>
        <dbReference type="Proteomes" id="UP000039660"/>
    </source>
</evidence>
<proteinExistence type="predicted"/>
<evidence type="ECO:0000256" key="1">
    <source>
        <dbReference type="SAM" id="MobiDB-lite"/>
    </source>
</evidence>
<dbReference type="RefSeq" id="WP_046633598.1">
    <property type="nucleotide sequence ID" value="NZ_CCRK01000003.1"/>
</dbReference>
<sequence>MMKAASATALLAAILLGASAQAQEGNYYQGADRNPPAEASAARDARYGYTGSINNPALRNGWDTTPKATNSGDYYGGSDRPN</sequence>
<feature type="chain" id="PRO_5006683314" evidence="2">
    <location>
        <begin position="23"/>
        <end position="82"/>
    </location>
</feature>
<gene>
    <name evidence="3" type="ORF">NGAL_HAMBI1189_19950</name>
</gene>
<evidence type="ECO:0000313" key="3">
    <source>
        <dbReference type="EMBL" id="CDZ47550.1"/>
    </source>
</evidence>
<feature type="signal peptide" evidence="2">
    <location>
        <begin position="1"/>
        <end position="22"/>
    </location>
</feature>
<feature type="compositionally biased region" description="Polar residues" evidence="1">
    <location>
        <begin position="52"/>
        <end position="72"/>
    </location>
</feature>